<evidence type="ECO:0000256" key="1">
    <source>
        <dbReference type="ARBA" id="ARBA00023277"/>
    </source>
</evidence>
<name>A0AAV1RLG0_9ROSI</name>
<protein>
    <submittedName>
        <fullName evidence="2">Uncharacterized protein</fullName>
    </submittedName>
</protein>
<dbReference type="Proteomes" id="UP001314170">
    <property type="component" value="Unassembled WGS sequence"/>
</dbReference>
<reference evidence="2 3" key="1">
    <citation type="submission" date="2024-01" db="EMBL/GenBank/DDBJ databases">
        <authorList>
            <person name="Waweru B."/>
        </authorList>
    </citation>
    <scope>NUCLEOTIDE SEQUENCE [LARGE SCALE GENOMIC DNA]</scope>
</reference>
<dbReference type="EMBL" id="CAWUPB010001009">
    <property type="protein sequence ID" value="CAK7336578.1"/>
    <property type="molecule type" value="Genomic_DNA"/>
</dbReference>
<comment type="caution">
    <text evidence="2">The sequence shown here is derived from an EMBL/GenBank/DDBJ whole genome shotgun (WGS) entry which is preliminary data.</text>
</comment>
<dbReference type="Pfam" id="PF05691">
    <property type="entry name" value="Raffinose_syn"/>
    <property type="match status" value="1"/>
</dbReference>
<dbReference type="AlphaFoldDB" id="A0AAV1RLG0"/>
<keyword evidence="1" id="KW-0119">Carbohydrate metabolism</keyword>
<proteinExistence type="predicted"/>
<evidence type="ECO:0000313" key="2">
    <source>
        <dbReference type="EMBL" id="CAK7336578.1"/>
    </source>
</evidence>
<organism evidence="2 3">
    <name type="scientific">Dovyalis caffra</name>
    <dbReference type="NCBI Taxonomy" id="77055"/>
    <lineage>
        <taxon>Eukaryota</taxon>
        <taxon>Viridiplantae</taxon>
        <taxon>Streptophyta</taxon>
        <taxon>Embryophyta</taxon>
        <taxon>Tracheophyta</taxon>
        <taxon>Spermatophyta</taxon>
        <taxon>Magnoliopsida</taxon>
        <taxon>eudicotyledons</taxon>
        <taxon>Gunneridae</taxon>
        <taxon>Pentapetalae</taxon>
        <taxon>rosids</taxon>
        <taxon>fabids</taxon>
        <taxon>Malpighiales</taxon>
        <taxon>Salicaceae</taxon>
        <taxon>Flacourtieae</taxon>
        <taxon>Dovyalis</taxon>
    </lineage>
</organism>
<keyword evidence="3" id="KW-1185">Reference proteome</keyword>
<evidence type="ECO:0000313" key="3">
    <source>
        <dbReference type="Proteomes" id="UP001314170"/>
    </source>
</evidence>
<accession>A0AAV1RLG0</accession>
<dbReference type="InterPro" id="IPR008811">
    <property type="entry name" value="Glycosyl_hydrolases_36"/>
</dbReference>
<sequence length="104" mass="11550">MFCGIVGRFDCQGAGKWSPNVSADNVPVATSAPSFISGHVRPQDVESLEQVAGENGLEIQQYMSSYVTYSAAISLTTWQGKENLKYPWEFYYVKYIFTDPPLGL</sequence>
<gene>
    <name evidence="2" type="ORF">DCAF_LOCUS11587</name>
</gene>